<feature type="domain" description="Pyridine nucleotide-disulphide oxidoreductase dimerisation" evidence="10">
    <location>
        <begin position="328"/>
        <end position="435"/>
    </location>
</feature>
<dbReference type="GO" id="GO:0050660">
    <property type="term" value="F:flavin adenine dinucleotide binding"/>
    <property type="evidence" value="ECO:0007669"/>
    <property type="project" value="TreeGrafter"/>
</dbReference>
<keyword evidence="4 9" id="KW-0274">FAD</keyword>
<dbReference type="GeneID" id="55642241"/>
<keyword evidence="5 9" id="KW-0560">Oxidoreductase</keyword>
<comment type="cofactor">
    <cofactor evidence="1">
        <name>FAD</name>
        <dbReference type="ChEBI" id="CHEBI:57692"/>
    </cofactor>
</comment>
<keyword evidence="3 9" id="KW-0285">Flavoprotein</keyword>
<gene>
    <name evidence="12" type="ORF">GWK48_09815</name>
</gene>
<comment type="similarity">
    <text evidence="2 9">Belongs to the class-I pyridine nucleotide-disulfide oxidoreductase family.</text>
</comment>
<evidence type="ECO:0000256" key="3">
    <source>
        <dbReference type="ARBA" id="ARBA00022630"/>
    </source>
</evidence>
<evidence type="ECO:0000259" key="11">
    <source>
        <dbReference type="Pfam" id="PF07992"/>
    </source>
</evidence>
<dbReference type="GO" id="GO:0006103">
    <property type="term" value="P:2-oxoglutarate metabolic process"/>
    <property type="evidence" value="ECO:0007669"/>
    <property type="project" value="TreeGrafter"/>
</dbReference>
<name>A0A6N0P016_9CREN</name>
<dbReference type="PANTHER" id="PTHR22912">
    <property type="entry name" value="DISULFIDE OXIDOREDUCTASE"/>
    <property type="match status" value="1"/>
</dbReference>
<evidence type="ECO:0000256" key="1">
    <source>
        <dbReference type="ARBA" id="ARBA00001974"/>
    </source>
</evidence>
<dbReference type="NCBIfam" id="NF004943">
    <property type="entry name" value="PRK06292.2-1"/>
    <property type="match status" value="1"/>
</dbReference>
<dbReference type="PROSITE" id="PS00076">
    <property type="entry name" value="PYRIDINE_REDOX_1"/>
    <property type="match status" value="1"/>
</dbReference>
<sequence>MTDFDVIVIGAGGAGYTSAFELSRGGLKVLMLDPKGVLGGNCLYEGCIPSKTLWYGSSFLSKARKLPFLKLSVDFSKVVEWKDKVQELRFRQHDEELREHQNVTFLAKDGVLLDTNHVKVEDKAFSAKWIVVATGAYPFVPEGFQDGITTHELLKPGTTFREVPETLAIVGGGYIGVEMSSIFAKFGSKVTLYASHLLNVSEEIQGLLEARLKELGVEIVKDRSKGVKRDGDRKLVVTEKESKGFQEVLVAVGRRPMTSPVSGVLPLGKKGEVQVDYGMRSSVPNIFAPGDVNGRHMLFHVAVLEGWVTAQNILEGGREVVEMDYNAVPYAVYSDPQVAWTGMWKEDAMKLGFNVEVRRYDLSKDSRAQIDGEPEGWIDIVLESGSRRLLGAQVVGEDADLLIGELSLAVGQRLTSYDLSRFSQPHPTQLEDITTLMRRY</sequence>
<dbReference type="SUPFAM" id="SSF55424">
    <property type="entry name" value="FAD/NAD-linked reductases, dimerisation (C-terminal) domain"/>
    <property type="match status" value="1"/>
</dbReference>
<keyword evidence="13" id="KW-1185">Reference proteome</keyword>
<dbReference type="KEGG" id="mten:GWK48_09815"/>
<dbReference type="InterPro" id="IPR050151">
    <property type="entry name" value="Class-I_Pyr_Nuc-Dis_Oxidored"/>
</dbReference>
<dbReference type="Pfam" id="PF07992">
    <property type="entry name" value="Pyr_redox_2"/>
    <property type="match status" value="1"/>
</dbReference>
<proteinExistence type="inferred from homology"/>
<dbReference type="OrthoDB" id="27922at2157"/>
<evidence type="ECO:0000313" key="12">
    <source>
        <dbReference type="EMBL" id="QKR00640.1"/>
    </source>
</evidence>
<evidence type="ECO:0000256" key="2">
    <source>
        <dbReference type="ARBA" id="ARBA00007532"/>
    </source>
</evidence>
<dbReference type="SUPFAM" id="SSF51905">
    <property type="entry name" value="FAD/NAD(P)-binding domain"/>
    <property type="match status" value="1"/>
</dbReference>
<dbReference type="Gene3D" id="3.30.390.30">
    <property type="match status" value="1"/>
</dbReference>
<organism evidence="12 13">
    <name type="scientific">Metallosphaera tengchongensis</name>
    <dbReference type="NCBI Taxonomy" id="1532350"/>
    <lineage>
        <taxon>Archaea</taxon>
        <taxon>Thermoproteota</taxon>
        <taxon>Thermoprotei</taxon>
        <taxon>Sulfolobales</taxon>
        <taxon>Sulfolobaceae</taxon>
        <taxon>Metallosphaera</taxon>
    </lineage>
</organism>
<feature type="domain" description="FAD/NAD(P)-binding" evidence="11">
    <location>
        <begin position="4"/>
        <end position="306"/>
    </location>
</feature>
<dbReference type="RefSeq" id="WP_174631844.1">
    <property type="nucleotide sequence ID" value="NZ_CP049074.1"/>
</dbReference>
<evidence type="ECO:0000256" key="5">
    <source>
        <dbReference type="ARBA" id="ARBA00023002"/>
    </source>
</evidence>
<dbReference type="PRINTS" id="PR00368">
    <property type="entry name" value="FADPNR"/>
</dbReference>
<dbReference type="InterPro" id="IPR016156">
    <property type="entry name" value="FAD/NAD-linked_Rdtase_dimer_sf"/>
</dbReference>
<evidence type="ECO:0000256" key="4">
    <source>
        <dbReference type="ARBA" id="ARBA00022827"/>
    </source>
</evidence>
<dbReference type="InterPro" id="IPR001100">
    <property type="entry name" value="Pyr_nuc-diS_OxRdtase"/>
</dbReference>
<dbReference type="PANTHER" id="PTHR22912:SF151">
    <property type="entry name" value="DIHYDROLIPOYL DEHYDROGENASE, MITOCHONDRIAL"/>
    <property type="match status" value="1"/>
</dbReference>
<dbReference type="PRINTS" id="PR00411">
    <property type="entry name" value="PNDRDTASEI"/>
</dbReference>
<keyword evidence="7" id="KW-1015">Disulfide bond</keyword>
<reference evidence="12 13" key="1">
    <citation type="submission" date="2020-02" db="EMBL/GenBank/DDBJ databases">
        <title>Comparative genome analysis reveals the metabolism and evolution of the thermophilic archaeal genus Metallosphaera.</title>
        <authorList>
            <person name="Jiang C."/>
        </authorList>
    </citation>
    <scope>NUCLEOTIDE SEQUENCE [LARGE SCALE GENOMIC DNA]</scope>
    <source>
        <strain evidence="12 13">Ric-A</strain>
    </source>
</reference>
<dbReference type="GO" id="GO:0004148">
    <property type="term" value="F:dihydrolipoyl dehydrogenase (NADH) activity"/>
    <property type="evidence" value="ECO:0007669"/>
    <property type="project" value="UniProtKB-EC"/>
</dbReference>
<accession>A0A6N0P016</accession>
<evidence type="ECO:0000256" key="7">
    <source>
        <dbReference type="ARBA" id="ARBA00023157"/>
    </source>
</evidence>
<evidence type="ECO:0000256" key="8">
    <source>
        <dbReference type="ARBA" id="ARBA00023284"/>
    </source>
</evidence>
<dbReference type="Pfam" id="PF02852">
    <property type="entry name" value="Pyr_redox_dim"/>
    <property type="match status" value="1"/>
</dbReference>
<evidence type="ECO:0000256" key="6">
    <source>
        <dbReference type="ARBA" id="ARBA00023027"/>
    </source>
</evidence>
<dbReference type="EMBL" id="CP049074">
    <property type="protein sequence ID" value="QKR00640.1"/>
    <property type="molecule type" value="Genomic_DNA"/>
</dbReference>
<dbReference type="Gene3D" id="3.50.50.60">
    <property type="entry name" value="FAD/NAD(P)-binding domain"/>
    <property type="match status" value="2"/>
</dbReference>
<dbReference type="AlphaFoldDB" id="A0A6N0P016"/>
<protein>
    <submittedName>
        <fullName evidence="12">Dihydrolipoyl dehydrogenase</fullName>
        <ecNumber evidence="12">1.8.1.4</ecNumber>
    </submittedName>
</protein>
<dbReference type="InterPro" id="IPR036188">
    <property type="entry name" value="FAD/NAD-bd_sf"/>
</dbReference>
<dbReference type="Proteomes" id="UP000509301">
    <property type="component" value="Chromosome"/>
</dbReference>
<evidence type="ECO:0000313" key="13">
    <source>
        <dbReference type="Proteomes" id="UP000509301"/>
    </source>
</evidence>
<evidence type="ECO:0000259" key="10">
    <source>
        <dbReference type="Pfam" id="PF02852"/>
    </source>
</evidence>
<keyword evidence="6" id="KW-0520">NAD</keyword>
<dbReference type="InterPro" id="IPR004099">
    <property type="entry name" value="Pyr_nucl-diS_OxRdtase_dimer"/>
</dbReference>
<evidence type="ECO:0000256" key="9">
    <source>
        <dbReference type="RuleBase" id="RU003691"/>
    </source>
</evidence>
<dbReference type="EC" id="1.8.1.4" evidence="12"/>
<keyword evidence="8 9" id="KW-0676">Redox-active center</keyword>
<dbReference type="PIRSF" id="PIRSF000350">
    <property type="entry name" value="Mercury_reductase_MerA"/>
    <property type="match status" value="1"/>
</dbReference>
<dbReference type="InterPro" id="IPR023753">
    <property type="entry name" value="FAD/NAD-binding_dom"/>
</dbReference>
<dbReference type="InterPro" id="IPR012999">
    <property type="entry name" value="Pyr_OxRdtase_I_AS"/>
</dbReference>